<organism evidence="1 2">
    <name type="scientific">Nephila pilipes</name>
    <name type="common">Giant wood spider</name>
    <name type="synonym">Nephila maculata</name>
    <dbReference type="NCBI Taxonomy" id="299642"/>
    <lineage>
        <taxon>Eukaryota</taxon>
        <taxon>Metazoa</taxon>
        <taxon>Ecdysozoa</taxon>
        <taxon>Arthropoda</taxon>
        <taxon>Chelicerata</taxon>
        <taxon>Arachnida</taxon>
        <taxon>Araneae</taxon>
        <taxon>Araneomorphae</taxon>
        <taxon>Entelegynae</taxon>
        <taxon>Araneoidea</taxon>
        <taxon>Nephilidae</taxon>
        <taxon>Nephila</taxon>
    </lineage>
</organism>
<evidence type="ECO:0000313" key="1">
    <source>
        <dbReference type="EMBL" id="GFT22971.1"/>
    </source>
</evidence>
<keyword evidence="2" id="KW-1185">Reference proteome</keyword>
<dbReference type="SUPFAM" id="SSF56672">
    <property type="entry name" value="DNA/RNA polymerases"/>
    <property type="match status" value="1"/>
</dbReference>
<dbReference type="GO" id="GO:0003964">
    <property type="term" value="F:RNA-directed DNA polymerase activity"/>
    <property type="evidence" value="ECO:0007669"/>
    <property type="project" value="UniProtKB-KW"/>
</dbReference>
<dbReference type="AlphaFoldDB" id="A0A8X6NNR1"/>
<dbReference type="EMBL" id="BMAW01059827">
    <property type="protein sequence ID" value="GFT22971.1"/>
    <property type="molecule type" value="Genomic_DNA"/>
</dbReference>
<reference evidence="1" key="1">
    <citation type="submission" date="2020-08" db="EMBL/GenBank/DDBJ databases">
        <title>Multicomponent nature underlies the extraordinary mechanical properties of spider dragline silk.</title>
        <authorList>
            <person name="Kono N."/>
            <person name="Nakamura H."/>
            <person name="Mori M."/>
            <person name="Yoshida Y."/>
            <person name="Ohtoshi R."/>
            <person name="Malay A.D."/>
            <person name="Moran D.A.P."/>
            <person name="Tomita M."/>
            <person name="Numata K."/>
            <person name="Arakawa K."/>
        </authorList>
    </citation>
    <scope>NUCLEOTIDE SEQUENCE</scope>
</reference>
<proteinExistence type="predicted"/>
<keyword evidence="1" id="KW-0695">RNA-directed DNA polymerase</keyword>
<keyword evidence="1" id="KW-0808">Transferase</keyword>
<name>A0A8X6NNR1_NEPPI</name>
<sequence length="130" mass="15360">MSRPPLSPKLSDVILQFCDHEYAFNNNIERAFLNIEVDEDRGYLRLFCFPYENESKSLKTLKMTLVSFGVTLSSFILGTTVKYHIRKYGQERQETFEMPYIAFYVDDLFYGTEKVLRKFFRAFSERCGNS</sequence>
<dbReference type="Proteomes" id="UP000887013">
    <property type="component" value="Unassembled WGS sequence"/>
</dbReference>
<comment type="caution">
    <text evidence="1">The sequence shown here is derived from an EMBL/GenBank/DDBJ whole genome shotgun (WGS) entry which is preliminary data.</text>
</comment>
<protein>
    <submittedName>
        <fullName evidence="1">Reverse transcriptase domain-containing protein</fullName>
    </submittedName>
</protein>
<accession>A0A8X6NNR1</accession>
<dbReference type="InterPro" id="IPR043502">
    <property type="entry name" value="DNA/RNA_pol_sf"/>
</dbReference>
<keyword evidence="1" id="KW-0548">Nucleotidyltransferase</keyword>
<evidence type="ECO:0000313" key="2">
    <source>
        <dbReference type="Proteomes" id="UP000887013"/>
    </source>
</evidence>
<gene>
    <name evidence="1" type="primary">AVEN_184849_1</name>
    <name evidence="1" type="ORF">NPIL_291881</name>
</gene>